<dbReference type="EMBL" id="JAULJQ010000004">
    <property type="protein sequence ID" value="MDO2409266.1"/>
    <property type="molecule type" value="Genomic_DNA"/>
</dbReference>
<evidence type="ECO:0000259" key="1">
    <source>
        <dbReference type="Pfam" id="PF20250"/>
    </source>
</evidence>
<sequence>MGKVSSAIINTENVYGDLEVAAKASGVPVKDVDVDILAVHTKYMIGEGEIQSVEDLSIFDNDEFFLNPELHIEQSYRVRYYDKTVTEKTHLPKIAIASNKTLTKIRAKILADSEVRYTADLADELENAINRTLLKYGFLIGVRSNNLKNEVRRVASLIRVNGALIEDVIFDVAQGIEPLEPIDDAMIYHYKNKVENADDPNSSVLSVVSENETIIEYVKSKPGRNGRNLKGELIAVTEAKNENAVEIKTTEKIRKEEDDKSIRYIAISQGYVSDEGGVYDIKEKLEVNSVNLKTTGSIEAGLDSDVTINVTESDVLKDAIGPGMSIETSTLNVQGSVAEGASIKARSVTIGGLTHAKSAIESVDADIATHLGTLTCSGEAKIDRLEGGSVRARVVNVNVAVGGSITGEEVYINELNSNCTITAAKLVVINQLRGRDNRIIIDIMQTPEYAKNLKVYTDEKQTLGRELHKLKANLQDKLSLINSNTSSVGYVKKRIEELSATGTEAPASLLNKLKDYQSLVYEYNTIAKHYRTQKERYDEVIAILQKMQDMIFDSKVVNKGRWVELNDIKFELIEPRKSICYVTKENELARVITIRHLEIAGEHIYEIKKSNEMPQELL</sequence>
<gene>
    <name evidence="2" type="ORF">Q2362_04025</name>
</gene>
<reference evidence="2 3" key="1">
    <citation type="submission" date="2023-06" db="EMBL/GenBank/DDBJ databases">
        <title>Campylobacter magnum sp. nov., isolated from cecal contents of domestic pigs (Sus scrofa domesticus).</title>
        <authorList>
            <person name="Papic B."/>
            <person name="Gruntar I."/>
        </authorList>
    </citation>
    <scope>NUCLEOTIDE SEQUENCE [LARGE SCALE GENOMIC DNA]</scope>
    <source>
        <strain evidence="3">34484-21</strain>
    </source>
</reference>
<comment type="caution">
    <text evidence="2">The sequence shown here is derived from an EMBL/GenBank/DDBJ whole genome shotgun (WGS) entry which is preliminary data.</text>
</comment>
<dbReference type="Pfam" id="PF20250">
    <property type="entry name" value="FapA_N"/>
    <property type="match status" value="1"/>
</dbReference>
<dbReference type="InterPro" id="IPR046866">
    <property type="entry name" value="FapA_N"/>
</dbReference>
<dbReference type="Proteomes" id="UP001171111">
    <property type="component" value="Unassembled WGS sequence"/>
</dbReference>
<evidence type="ECO:0000313" key="3">
    <source>
        <dbReference type="Proteomes" id="UP001171111"/>
    </source>
</evidence>
<protein>
    <submittedName>
        <fullName evidence="2">FapA family protein</fullName>
    </submittedName>
</protein>
<feature type="domain" description="Flagellar Assembly Protein A N-terminal region" evidence="1">
    <location>
        <begin position="133"/>
        <end position="274"/>
    </location>
</feature>
<accession>A0ABT8T6Z1</accession>
<evidence type="ECO:0000313" key="2">
    <source>
        <dbReference type="EMBL" id="MDO2409266.1"/>
    </source>
</evidence>
<keyword evidence="3" id="KW-1185">Reference proteome</keyword>
<name>A0ABT8T6Z1_9BACT</name>
<organism evidence="2 3">
    <name type="scientific">Campylobacter magnus</name>
    <dbReference type="NCBI Taxonomy" id="3026462"/>
    <lineage>
        <taxon>Bacteria</taxon>
        <taxon>Pseudomonadati</taxon>
        <taxon>Campylobacterota</taxon>
        <taxon>Epsilonproteobacteria</taxon>
        <taxon>Campylobacterales</taxon>
        <taxon>Campylobacteraceae</taxon>
        <taxon>Campylobacter</taxon>
    </lineage>
</organism>
<proteinExistence type="predicted"/>
<dbReference type="RefSeq" id="WP_273934333.1">
    <property type="nucleotide sequence ID" value="NZ_JAQSLJ010000005.1"/>
</dbReference>